<accession>A0ABV7PCY8</accession>
<proteinExistence type="inferred from homology"/>
<dbReference type="SUPFAM" id="SSF51658">
    <property type="entry name" value="Xylose isomerase-like"/>
    <property type="match status" value="1"/>
</dbReference>
<dbReference type="InterPro" id="IPR026040">
    <property type="entry name" value="HyI-like"/>
</dbReference>
<dbReference type="EMBL" id="JBHRVV010000001">
    <property type="protein sequence ID" value="MFC3457040.1"/>
    <property type="molecule type" value="Genomic_DNA"/>
</dbReference>
<dbReference type="InterPro" id="IPR013022">
    <property type="entry name" value="Xyl_isomerase-like_TIM-brl"/>
</dbReference>
<dbReference type="EC" id="5.3.1.22" evidence="4"/>
<comment type="caution">
    <text evidence="4">The sequence shown here is derived from an EMBL/GenBank/DDBJ whole genome shotgun (WGS) entry which is preliminary data.</text>
</comment>
<evidence type="ECO:0000313" key="4">
    <source>
        <dbReference type="EMBL" id="MFC3457040.1"/>
    </source>
</evidence>
<evidence type="ECO:0000313" key="5">
    <source>
        <dbReference type="Proteomes" id="UP001595665"/>
    </source>
</evidence>
<dbReference type="NCBIfam" id="NF043033">
    <property type="entry name" value="OxoTetrIsom"/>
    <property type="match status" value="1"/>
</dbReference>
<evidence type="ECO:0000256" key="1">
    <source>
        <dbReference type="ARBA" id="ARBA00023235"/>
    </source>
</evidence>
<comment type="similarity">
    <text evidence="2">Belongs to the hyi family.</text>
</comment>
<dbReference type="InterPro" id="IPR036237">
    <property type="entry name" value="Xyl_isomerase-like_sf"/>
</dbReference>
<dbReference type="Proteomes" id="UP001595665">
    <property type="component" value="Unassembled WGS sequence"/>
</dbReference>
<dbReference type="RefSeq" id="WP_312553549.1">
    <property type="nucleotide sequence ID" value="NZ_JBHRVV010000001.1"/>
</dbReference>
<dbReference type="InterPro" id="IPR053398">
    <property type="entry name" value="HPT_OtnI_isomerases"/>
</dbReference>
<dbReference type="Gene3D" id="3.20.20.150">
    <property type="entry name" value="Divalent-metal-dependent TIM barrel enzymes"/>
    <property type="match status" value="1"/>
</dbReference>
<dbReference type="InterPro" id="IPR050417">
    <property type="entry name" value="Sugar_Epim/Isomerase"/>
</dbReference>
<dbReference type="PIRSF" id="PIRSF006241">
    <property type="entry name" value="HyI"/>
    <property type="match status" value="1"/>
</dbReference>
<evidence type="ECO:0000256" key="2">
    <source>
        <dbReference type="PIRNR" id="PIRNR006241"/>
    </source>
</evidence>
<evidence type="ECO:0000259" key="3">
    <source>
        <dbReference type="Pfam" id="PF01261"/>
    </source>
</evidence>
<sequence length="267" mass="29740">MPKFAANLSTLFPELSFLDRFAAARDAGFDAVEFQFPYACEPEWIAGRLARYNLQLVLHNFPAGDWAAGDRGMACDPRRIGEFQDSVELALDYADELGVKRLHCMAGKIPPNVPRERAHATYVANLRFAAGKLKEQDIDLLIEPINDRDVPGYFLTGSRQAQAIIAECGADNLFLQFDIYHMQRMEGDLANSLRALLPLIRHVQLADVPGRHEPGTGEINYPYLFRLLDELGYDGWVGCEYNPRGDTLQGLAWRSALASPAAAAAQR</sequence>
<organism evidence="4 5">
    <name type="scientific">Massilia haematophila</name>
    <dbReference type="NCBI Taxonomy" id="457923"/>
    <lineage>
        <taxon>Bacteria</taxon>
        <taxon>Pseudomonadati</taxon>
        <taxon>Pseudomonadota</taxon>
        <taxon>Betaproteobacteria</taxon>
        <taxon>Burkholderiales</taxon>
        <taxon>Oxalobacteraceae</taxon>
        <taxon>Telluria group</taxon>
        <taxon>Massilia</taxon>
    </lineage>
</organism>
<dbReference type="Pfam" id="PF01261">
    <property type="entry name" value="AP_endonuc_2"/>
    <property type="match status" value="1"/>
</dbReference>
<gene>
    <name evidence="4" type="primary">hyi</name>
    <name evidence="4" type="ORF">ACFOPH_02080</name>
</gene>
<dbReference type="InterPro" id="IPR017643">
    <property type="entry name" value="Hydroxypyruvate_isomerase"/>
</dbReference>
<protein>
    <submittedName>
        <fullName evidence="4">Hydroxypyruvate isomerase</fullName>
        <ecNumber evidence="4">5.3.1.22</ecNumber>
    </submittedName>
</protein>
<dbReference type="GO" id="GO:0008903">
    <property type="term" value="F:hydroxypyruvate isomerase activity"/>
    <property type="evidence" value="ECO:0007669"/>
    <property type="project" value="UniProtKB-EC"/>
</dbReference>
<reference evidence="5" key="1">
    <citation type="journal article" date="2019" name="Int. J. Syst. Evol. Microbiol.">
        <title>The Global Catalogue of Microorganisms (GCM) 10K type strain sequencing project: providing services to taxonomists for standard genome sequencing and annotation.</title>
        <authorList>
            <consortium name="The Broad Institute Genomics Platform"/>
            <consortium name="The Broad Institute Genome Sequencing Center for Infectious Disease"/>
            <person name="Wu L."/>
            <person name="Ma J."/>
        </authorList>
    </citation>
    <scope>NUCLEOTIDE SEQUENCE [LARGE SCALE GENOMIC DNA]</scope>
    <source>
        <strain evidence="5">CCM 7480</strain>
    </source>
</reference>
<keyword evidence="5" id="KW-1185">Reference proteome</keyword>
<dbReference type="PANTHER" id="PTHR43489:SF6">
    <property type="entry name" value="HYDROXYPYRUVATE ISOMERASE-RELATED"/>
    <property type="match status" value="1"/>
</dbReference>
<dbReference type="PANTHER" id="PTHR43489">
    <property type="entry name" value="ISOMERASE"/>
    <property type="match status" value="1"/>
</dbReference>
<keyword evidence="1 2" id="KW-0413">Isomerase</keyword>
<name>A0ABV7PCY8_9BURK</name>
<feature type="domain" description="Xylose isomerase-like TIM barrel" evidence="3">
    <location>
        <begin position="21"/>
        <end position="253"/>
    </location>
</feature>
<dbReference type="NCBIfam" id="TIGR03234">
    <property type="entry name" value="OH-pyruv-isom"/>
    <property type="match status" value="1"/>
</dbReference>